<keyword evidence="6" id="KW-1185">Reference proteome</keyword>
<proteinExistence type="predicted"/>
<dbReference type="OrthoDB" id="10403851at2759"/>
<dbReference type="Gene3D" id="1.10.1450.10">
    <property type="entry name" value="Tetraspanin"/>
    <property type="match status" value="1"/>
</dbReference>
<gene>
    <name evidence="7" type="primary">LOC127565795</name>
</gene>
<keyword evidence="2 5" id="KW-0812">Transmembrane</keyword>
<evidence type="ECO:0000313" key="7">
    <source>
        <dbReference type="RefSeq" id="XP_051862289.1"/>
    </source>
</evidence>
<dbReference type="GeneID" id="127565795"/>
<dbReference type="CDD" id="cd03127">
    <property type="entry name" value="tetraspanin_LEL"/>
    <property type="match status" value="1"/>
</dbReference>
<keyword evidence="3 5" id="KW-1133">Transmembrane helix</keyword>
<dbReference type="GO" id="GO:0016020">
    <property type="term" value="C:membrane"/>
    <property type="evidence" value="ECO:0007669"/>
    <property type="project" value="UniProtKB-SubCell"/>
</dbReference>
<reference evidence="7" key="1">
    <citation type="submission" date="2025-08" db="UniProtKB">
        <authorList>
            <consortium name="RefSeq"/>
        </authorList>
    </citation>
    <scope>IDENTIFICATION</scope>
    <source>
        <strain evidence="7">15112-1751.03</strain>
        <tissue evidence="7">Whole Adult</tissue>
    </source>
</reference>
<dbReference type="Pfam" id="PF00335">
    <property type="entry name" value="Tetraspanin"/>
    <property type="match status" value="1"/>
</dbReference>
<feature type="transmembrane region" description="Helical" evidence="5">
    <location>
        <begin position="56"/>
        <end position="75"/>
    </location>
</feature>
<sequence length="232" mass="27181">MKIITLEVLLWINHMQSVEFAFVGISLIMGGFYLPIDHSYMQVELVCYWTTSIRRMFVVCGIVLILAGAFGAFWYRRHIEFIYLTQMLFIVLGIIFTIVLALFITYNCHIEKAKRRVEYLWLETENDRNAFFMMQQHLKCCGKSGPEDYIDKEQFPVCHKNFNAEDIKFTKGCIEAAEDFYNKKVMFTIVAMVAMIVDETKCLLLSIALYRCRVKIATVAIRHNVTYITRRT</sequence>
<dbReference type="SUPFAM" id="SSF48652">
    <property type="entry name" value="Tetraspanin"/>
    <property type="match status" value="1"/>
</dbReference>
<evidence type="ECO:0000256" key="3">
    <source>
        <dbReference type="ARBA" id="ARBA00022989"/>
    </source>
</evidence>
<dbReference type="InterPro" id="IPR018499">
    <property type="entry name" value="Tetraspanin/Peripherin"/>
</dbReference>
<dbReference type="RefSeq" id="XP_051862289.1">
    <property type="nucleotide sequence ID" value="XM_052006329.1"/>
</dbReference>
<evidence type="ECO:0000256" key="1">
    <source>
        <dbReference type="ARBA" id="ARBA00004141"/>
    </source>
</evidence>
<evidence type="ECO:0000313" key="6">
    <source>
        <dbReference type="Proteomes" id="UP000515160"/>
    </source>
</evidence>
<dbReference type="Proteomes" id="UP000515160">
    <property type="component" value="Chromosome 2R"/>
</dbReference>
<comment type="subcellular location">
    <subcellularLocation>
        <location evidence="1">Membrane</location>
        <topology evidence="1">Multi-pass membrane protein</topology>
    </subcellularLocation>
</comment>
<protein>
    <submittedName>
        <fullName evidence="7">23 kDa integral membrane protein-like isoform X1</fullName>
    </submittedName>
</protein>
<accession>A0A9C6WH22</accession>
<feature type="transmembrane region" description="Helical" evidence="5">
    <location>
        <begin position="20"/>
        <end position="36"/>
    </location>
</feature>
<keyword evidence="4 5" id="KW-0472">Membrane</keyword>
<dbReference type="AlphaFoldDB" id="A0A9C6WH22"/>
<name>A0A9C6WH22_DROAB</name>
<evidence type="ECO:0000256" key="4">
    <source>
        <dbReference type="ARBA" id="ARBA00023136"/>
    </source>
</evidence>
<organism evidence="6 7">
    <name type="scientific">Drosophila albomicans</name>
    <name type="common">Fruit fly</name>
    <dbReference type="NCBI Taxonomy" id="7291"/>
    <lineage>
        <taxon>Eukaryota</taxon>
        <taxon>Metazoa</taxon>
        <taxon>Ecdysozoa</taxon>
        <taxon>Arthropoda</taxon>
        <taxon>Hexapoda</taxon>
        <taxon>Insecta</taxon>
        <taxon>Pterygota</taxon>
        <taxon>Neoptera</taxon>
        <taxon>Endopterygota</taxon>
        <taxon>Diptera</taxon>
        <taxon>Brachycera</taxon>
        <taxon>Muscomorpha</taxon>
        <taxon>Ephydroidea</taxon>
        <taxon>Drosophilidae</taxon>
        <taxon>Drosophila</taxon>
    </lineage>
</organism>
<dbReference type="InterPro" id="IPR008952">
    <property type="entry name" value="Tetraspanin_EC2_sf"/>
</dbReference>
<feature type="transmembrane region" description="Helical" evidence="5">
    <location>
        <begin position="81"/>
        <end position="106"/>
    </location>
</feature>
<evidence type="ECO:0000256" key="5">
    <source>
        <dbReference type="SAM" id="Phobius"/>
    </source>
</evidence>
<evidence type="ECO:0000256" key="2">
    <source>
        <dbReference type="ARBA" id="ARBA00022692"/>
    </source>
</evidence>